<accession>A0ABT3G4C7</accession>
<dbReference type="Pfam" id="PF12697">
    <property type="entry name" value="Abhydrolase_6"/>
    <property type="match status" value="1"/>
</dbReference>
<dbReference type="Proteomes" id="UP001165653">
    <property type="component" value="Unassembled WGS sequence"/>
</dbReference>
<comment type="caution">
    <text evidence="2">The sequence shown here is derived from an EMBL/GenBank/DDBJ whole genome shotgun (WGS) entry which is preliminary data.</text>
</comment>
<keyword evidence="2" id="KW-0378">Hydrolase</keyword>
<name>A0ABT3G4C7_9BACT</name>
<dbReference type="SUPFAM" id="SSF53474">
    <property type="entry name" value="alpha/beta-Hydrolases"/>
    <property type="match status" value="1"/>
</dbReference>
<protein>
    <submittedName>
        <fullName evidence="2">Alpha/beta hydrolase</fullName>
    </submittedName>
</protein>
<sequence>MSRLAAWVLAIGLVVAACAPARLERVRERRSPEPAPSDLERAFGGASDPAAAKALGNWIEQAHGAGAKDQEIGGYRVRFRNKVDGGYAPGYFDRMERASRYEPVGLEPQREAGIGVPLIGHRDNHRREAIEKWYPPEAINRAVTAVAIPGAMRQGKREVEIRLYDRLQTESVVIAGKREHLAADFTVPWAGLLAETRSLATTGLTSVLRQQTGREAGFSLMEAYDPDKTPLILVHGLFSTPLAWAELTNELWSDPAVRTRYQIWHYLYPTNAPPLYSARVMRRQLDELRAFLDPDGRDPAMQRTVVIAHSMGGLLTKSLVVDPREAFWDPIFTRPFDKLELTAEEREAMKEAFYWKPRTHVDRVIFCSVPFGGSTWAASWVGRTGRLLVAPSRGFNDFFDRIEKKNPGMWQPVYENLAAGTVNSVMSLAPKQRSMEIFRTLSVVPTTASHVIKGSRDLFVSSSSADIPGAESVLTVSSGHGSFHHPKAMEEIKRILALPPHH</sequence>
<organism evidence="2 3">
    <name type="scientific">Luteolibacter rhizosphaerae</name>
    <dbReference type="NCBI Taxonomy" id="2989719"/>
    <lineage>
        <taxon>Bacteria</taxon>
        <taxon>Pseudomonadati</taxon>
        <taxon>Verrucomicrobiota</taxon>
        <taxon>Verrucomicrobiia</taxon>
        <taxon>Verrucomicrobiales</taxon>
        <taxon>Verrucomicrobiaceae</taxon>
        <taxon>Luteolibacter</taxon>
    </lineage>
</organism>
<dbReference type="Gene3D" id="3.40.50.1820">
    <property type="entry name" value="alpha/beta hydrolase"/>
    <property type="match status" value="1"/>
</dbReference>
<dbReference type="PROSITE" id="PS51257">
    <property type="entry name" value="PROKAR_LIPOPROTEIN"/>
    <property type="match status" value="1"/>
</dbReference>
<reference evidence="2" key="1">
    <citation type="submission" date="2022-10" db="EMBL/GenBank/DDBJ databases">
        <title>Luteolibacter sp. GHJ8, whole genome shotgun sequencing project.</title>
        <authorList>
            <person name="Zhao G."/>
            <person name="Shen L."/>
        </authorList>
    </citation>
    <scope>NUCLEOTIDE SEQUENCE</scope>
    <source>
        <strain evidence="2">GHJ8</strain>
    </source>
</reference>
<evidence type="ECO:0000313" key="3">
    <source>
        <dbReference type="Proteomes" id="UP001165653"/>
    </source>
</evidence>
<dbReference type="RefSeq" id="WP_264514242.1">
    <property type="nucleotide sequence ID" value="NZ_JAPDDR010000007.1"/>
</dbReference>
<feature type="domain" description="AB hydrolase-1" evidence="1">
    <location>
        <begin position="231"/>
        <end position="489"/>
    </location>
</feature>
<dbReference type="GO" id="GO:0016787">
    <property type="term" value="F:hydrolase activity"/>
    <property type="evidence" value="ECO:0007669"/>
    <property type="project" value="UniProtKB-KW"/>
</dbReference>
<keyword evidence="3" id="KW-1185">Reference proteome</keyword>
<evidence type="ECO:0000259" key="1">
    <source>
        <dbReference type="Pfam" id="PF12697"/>
    </source>
</evidence>
<proteinExistence type="predicted"/>
<dbReference type="EMBL" id="JAPDDR010000007">
    <property type="protein sequence ID" value="MCW1914706.1"/>
    <property type="molecule type" value="Genomic_DNA"/>
</dbReference>
<dbReference type="InterPro" id="IPR029058">
    <property type="entry name" value="AB_hydrolase_fold"/>
</dbReference>
<dbReference type="InterPro" id="IPR000073">
    <property type="entry name" value="AB_hydrolase_1"/>
</dbReference>
<gene>
    <name evidence="2" type="ORF">OJ996_14050</name>
</gene>
<evidence type="ECO:0000313" key="2">
    <source>
        <dbReference type="EMBL" id="MCW1914706.1"/>
    </source>
</evidence>